<evidence type="ECO:0000256" key="5">
    <source>
        <dbReference type="ARBA" id="ARBA00023136"/>
    </source>
</evidence>
<keyword evidence="5 6" id="KW-0472">Membrane</keyword>
<dbReference type="Proteomes" id="UP001596470">
    <property type="component" value="Unassembled WGS sequence"/>
</dbReference>
<feature type="transmembrane region" description="Helical" evidence="6">
    <location>
        <begin position="314"/>
        <end position="334"/>
    </location>
</feature>
<feature type="transmembrane region" description="Helical" evidence="6">
    <location>
        <begin position="346"/>
        <end position="369"/>
    </location>
</feature>
<dbReference type="SUPFAM" id="SSF103473">
    <property type="entry name" value="MFS general substrate transporter"/>
    <property type="match status" value="1"/>
</dbReference>
<feature type="transmembrane region" description="Helical" evidence="6">
    <location>
        <begin position="259"/>
        <end position="278"/>
    </location>
</feature>
<proteinExistence type="predicted"/>
<dbReference type="EMBL" id="JBHSYS010000001">
    <property type="protein sequence ID" value="MFC6956412.1"/>
    <property type="molecule type" value="Genomic_DNA"/>
</dbReference>
<evidence type="ECO:0000256" key="4">
    <source>
        <dbReference type="ARBA" id="ARBA00022989"/>
    </source>
</evidence>
<dbReference type="PANTHER" id="PTHR23513">
    <property type="entry name" value="INTEGRAL MEMBRANE EFFLUX PROTEIN-RELATED"/>
    <property type="match status" value="1"/>
</dbReference>
<dbReference type="RefSeq" id="WP_382354355.1">
    <property type="nucleotide sequence ID" value="NZ_JBHMBP010000004.1"/>
</dbReference>
<dbReference type="CDD" id="cd06173">
    <property type="entry name" value="MFS_MefA_like"/>
    <property type="match status" value="1"/>
</dbReference>
<evidence type="ECO:0000256" key="1">
    <source>
        <dbReference type="ARBA" id="ARBA00004651"/>
    </source>
</evidence>
<dbReference type="PANTHER" id="PTHR23513:SF11">
    <property type="entry name" value="STAPHYLOFERRIN A TRANSPORTER"/>
    <property type="match status" value="1"/>
</dbReference>
<keyword evidence="2" id="KW-1003">Cell membrane</keyword>
<keyword evidence="3 6" id="KW-0812">Transmembrane</keyword>
<gene>
    <name evidence="7" type="ORF">ACFQS3_04285</name>
</gene>
<comment type="subcellular location">
    <subcellularLocation>
        <location evidence="1">Cell membrane</location>
        <topology evidence="1">Multi-pass membrane protein</topology>
    </subcellularLocation>
</comment>
<evidence type="ECO:0000256" key="6">
    <source>
        <dbReference type="SAM" id="Phobius"/>
    </source>
</evidence>
<keyword evidence="8" id="KW-1185">Reference proteome</keyword>
<feature type="transmembrane region" description="Helical" evidence="6">
    <location>
        <begin position="53"/>
        <end position="74"/>
    </location>
</feature>
<accession>A0ABW2D274</accession>
<reference evidence="8" key="1">
    <citation type="journal article" date="2019" name="Int. J. Syst. Evol. Microbiol.">
        <title>The Global Catalogue of Microorganisms (GCM) 10K type strain sequencing project: providing services to taxonomists for standard genome sequencing and annotation.</title>
        <authorList>
            <consortium name="The Broad Institute Genomics Platform"/>
            <consortium name="The Broad Institute Genome Sequencing Center for Infectious Disease"/>
            <person name="Wu L."/>
            <person name="Ma J."/>
        </authorList>
    </citation>
    <scope>NUCLEOTIDE SEQUENCE [LARGE SCALE GENOMIC DNA]</scope>
    <source>
        <strain evidence="8">KACC 12634</strain>
    </source>
</reference>
<dbReference type="Pfam" id="PF07690">
    <property type="entry name" value="MFS_1"/>
    <property type="match status" value="2"/>
</dbReference>
<dbReference type="InterPro" id="IPR011701">
    <property type="entry name" value="MFS"/>
</dbReference>
<name>A0ABW2D274_9ACTN</name>
<evidence type="ECO:0000256" key="3">
    <source>
        <dbReference type="ARBA" id="ARBA00022692"/>
    </source>
</evidence>
<dbReference type="InterPro" id="IPR036259">
    <property type="entry name" value="MFS_trans_sf"/>
</dbReference>
<evidence type="ECO:0000256" key="2">
    <source>
        <dbReference type="ARBA" id="ARBA00022475"/>
    </source>
</evidence>
<feature type="transmembrane region" description="Helical" evidence="6">
    <location>
        <begin position="375"/>
        <end position="398"/>
    </location>
</feature>
<organism evidence="7 8">
    <name type="scientific">Glycomyces mayteni</name>
    <dbReference type="NCBI Taxonomy" id="543887"/>
    <lineage>
        <taxon>Bacteria</taxon>
        <taxon>Bacillati</taxon>
        <taxon>Actinomycetota</taxon>
        <taxon>Actinomycetes</taxon>
        <taxon>Glycomycetales</taxon>
        <taxon>Glycomycetaceae</taxon>
        <taxon>Glycomyces</taxon>
    </lineage>
</organism>
<evidence type="ECO:0000313" key="7">
    <source>
        <dbReference type="EMBL" id="MFC6956412.1"/>
    </source>
</evidence>
<feature type="transmembrane region" description="Helical" evidence="6">
    <location>
        <begin position="226"/>
        <end position="247"/>
    </location>
</feature>
<feature type="transmembrane region" description="Helical" evidence="6">
    <location>
        <begin position="144"/>
        <end position="166"/>
    </location>
</feature>
<dbReference type="Gene3D" id="1.20.1250.20">
    <property type="entry name" value="MFS general substrate transporter like domains"/>
    <property type="match status" value="1"/>
</dbReference>
<sequence>MGSGEAGFREVFASGEFRVLWLAQAQSRIGDQLARVALALLVFDRTSSAAMTALVYALTFLPPLLTAPLLAGLADRYSRRSVMVAVDLLRAVLIGLMAVPQMPLAALMVLVTLATCPQPLFSAARNATLPQVLPDGRFAVGMSVITATDGLAQIAGFTVGGLLVAATGNPHLVLAANAATFALSAALLRWGIGPHRPEPDGEDGDRARPGGFALAGVRHVLHDRTLLGLASLMWIFGCFVVPEALAVPYAAEIGAGDEAVGFLMAGDVIGMTVGAVAIAKTGALWRRRLLVPLAAATGLPLMATALTPNVPVTVALWAAAGCLGTYMVIAQIAFTQLVPDRMRARAIAFASAGLQTAQGLGVMFGGLLAEAVPPSTAIAVSAAVGSVGALVVGIGHRLGQVDPDSRGREPAEPEPARS</sequence>
<protein>
    <submittedName>
        <fullName evidence="7">MFS transporter</fullName>
    </submittedName>
</protein>
<comment type="caution">
    <text evidence="7">The sequence shown here is derived from an EMBL/GenBank/DDBJ whole genome shotgun (WGS) entry which is preliminary data.</text>
</comment>
<keyword evidence="4 6" id="KW-1133">Transmembrane helix</keyword>
<feature type="transmembrane region" description="Helical" evidence="6">
    <location>
        <begin position="290"/>
        <end position="308"/>
    </location>
</feature>
<evidence type="ECO:0000313" key="8">
    <source>
        <dbReference type="Proteomes" id="UP001596470"/>
    </source>
</evidence>